<dbReference type="InterPro" id="IPR001375">
    <property type="entry name" value="Peptidase_S9_cat"/>
</dbReference>
<name>A0ABY6ZET3_9BACL</name>
<dbReference type="PANTHER" id="PTHR22946:SF9">
    <property type="entry name" value="POLYKETIDE TRANSFERASE AF380"/>
    <property type="match status" value="1"/>
</dbReference>
<dbReference type="Pfam" id="PF00326">
    <property type="entry name" value="Peptidase_S9"/>
    <property type="match status" value="1"/>
</dbReference>
<evidence type="ECO:0000259" key="2">
    <source>
        <dbReference type="Pfam" id="PF00326"/>
    </source>
</evidence>
<gene>
    <name evidence="3" type="ORF">NZD89_24680</name>
</gene>
<dbReference type="Proteomes" id="UP001164761">
    <property type="component" value="Chromosome"/>
</dbReference>
<sequence length="310" mass="33715">MTRKLIGNITTSLCVISLVTGCAVNSSKVADTKPTNGHVNGTVISITPIKVPDTSPNVKTFKMMYWSDNTRTVAYMSVPIKSGSYPLLVNCHGGFSFAMQETHVPSPANQDTLEGASSTFIQVVPEYRGYDDSDGTVPGLDGETLDTNNAIKAVESHYHVKPDHIDLLGTSMGGAVVLKLASERTDIHSVLAVSPFVGWDSMGEWAKNNLKNPAASKWYNDMTTVYGPFKPSSPKYQAVSIDYTKIHAPTLLLQGTADPTVPWQSVQFFYNELKHTNKNTHLILVPGAGHGVHDKAGQNDINQWYVETGM</sequence>
<dbReference type="RefSeq" id="WP_268005314.1">
    <property type="nucleotide sequence ID" value="NZ_BSUT01000001.1"/>
</dbReference>
<reference evidence="3" key="1">
    <citation type="submission" date="2022-08" db="EMBL/GenBank/DDBJ databases">
        <title>Alicyclobacillus fastidiosus DSM 17978, complete genome.</title>
        <authorList>
            <person name="Wang Q."/>
            <person name="Cai R."/>
            <person name="Wang Z."/>
        </authorList>
    </citation>
    <scope>NUCLEOTIDE SEQUENCE</scope>
    <source>
        <strain evidence="3">DSM 17978</strain>
    </source>
</reference>
<dbReference type="Gene3D" id="3.40.50.1820">
    <property type="entry name" value="alpha/beta hydrolase"/>
    <property type="match status" value="1"/>
</dbReference>
<dbReference type="InterPro" id="IPR029058">
    <property type="entry name" value="AB_hydrolase_fold"/>
</dbReference>
<dbReference type="EMBL" id="CP104067">
    <property type="protein sequence ID" value="WAH41404.1"/>
    <property type="molecule type" value="Genomic_DNA"/>
</dbReference>
<organism evidence="3 4">
    <name type="scientific">Alicyclobacillus fastidiosus</name>
    <dbReference type="NCBI Taxonomy" id="392011"/>
    <lineage>
        <taxon>Bacteria</taxon>
        <taxon>Bacillati</taxon>
        <taxon>Bacillota</taxon>
        <taxon>Bacilli</taxon>
        <taxon>Bacillales</taxon>
        <taxon>Alicyclobacillaceae</taxon>
        <taxon>Alicyclobacillus</taxon>
    </lineage>
</organism>
<protein>
    <submittedName>
        <fullName evidence="3">Alpha/beta fold hydrolase</fullName>
    </submittedName>
</protein>
<dbReference type="PROSITE" id="PS51257">
    <property type="entry name" value="PROKAR_LIPOPROTEIN"/>
    <property type="match status" value="1"/>
</dbReference>
<keyword evidence="4" id="KW-1185">Reference proteome</keyword>
<feature type="domain" description="Peptidase S9 prolyl oligopeptidase catalytic" evidence="2">
    <location>
        <begin position="146"/>
        <end position="297"/>
    </location>
</feature>
<proteinExistence type="predicted"/>
<keyword evidence="1 3" id="KW-0378">Hydrolase</keyword>
<dbReference type="InterPro" id="IPR050261">
    <property type="entry name" value="FrsA_esterase"/>
</dbReference>
<accession>A0ABY6ZET3</accession>
<dbReference type="SUPFAM" id="SSF53474">
    <property type="entry name" value="alpha/beta-Hydrolases"/>
    <property type="match status" value="1"/>
</dbReference>
<dbReference type="PANTHER" id="PTHR22946">
    <property type="entry name" value="DIENELACTONE HYDROLASE DOMAIN-CONTAINING PROTEIN-RELATED"/>
    <property type="match status" value="1"/>
</dbReference>
<evidence type="ECO:0000313" key="4">
    <source>
        <dbReference type="Proteomes" id="UP001164761"/>
    </source>
</evidence>
<evidence type="ECO:0000313" key="3">
    <source>
        <dbReference type="EMBL" id="WAH41404.1"/>
    </source>
</evidence>
<evidence type="ECO:0000256" key="1">
    <source>
        <dbReference type="ARBA" id="ARBA00022801"/>
    </source>
</evidence>
<dbReference type="GO" id="GO:0016787">
    <property type="term" value="F:hydrolase activity"/>
    <property type="evidence" value="ECO:0007669"/>
    <property type="project" value="UniProtKB-KW"/>
</dbReference>